<proteinExistence type="predicted"/>
<evidence type="ECO:0000256" key="2">
    <source>
        <dbReference type="SAM" id="Phobius"/>
    </source>
</evidence>
<feature type="transmembrane region" description="Helical" evidence="2">
    <location>
        <begin position="38"/>
        <end position="59"/>
    </location>
</feature>
<dbReference type="EMBL" id="FODD01000009">
    <property type="protein sequence ID" value="SEN75195.1"/>
    <property type="molecule type" value="Genomic_DNA"/>
</dbReference>
<evidence type="ECO:0000313" key="3">
    <source>
        <dbReference type="EMBL" id="SEN75195.1"/>
    </source>
</evidence>
<dbReference type="STRING" id="310780.SAMN05216267_1009146"/>
<dbReference type="OrthoDB" id="4157326at2"/>
<feature type="region of interest" description="Disordered" evidence="1">
    <location>
        <begin position="262"/>
        <end position="283"/>
    </location>
</feature>
<dbReference type="AlphaFoldDB" id="A0A1H8J432"/>
<accession>A0A1H8J432</accession>
<feature type="compositionally biased region" description="Low complexity" evidence="1">
    <location>
        <begin position="219"/>
        <end position="243"/>
    </location>
</feature>
<name>A0A1H8J432_9ACTN</name>
<feature type="region of interest" description="Disordered" evidence="1">
    <location>
        <begin position="187"/>
        <end position="243"/>
    </location>
</feature>
<reference evidence="3 4" key="1">
    <citation type="submission" date="2016-10" db="EMBL/GenBank/DDBJ databases">
        <authorList>
            <person name="de Groot N.N."/>
        </authorList>
    </citation>
    <scope>NUCLEOTIDE SEQUENCE [LARGE SCALE GENOMIC DNA]</scope>
    <source>
        <strain evidence="3 4">CGMCC 4.2026</strain>
    </source>
</reference>
<keyword evidence="2" id="KW-0472">Membrane</keyword>
<evidence type="ECO:0000313" key="4">
    <source>
        <dbReference type="Proteomes" id="UP000181951"/>
    </source>
</evidence>
<protein>
    <submittedName>
        <fullName evidence="3">Uncharacterized protein</fullName>
    </submittedName>
</protein>
<sequence>MEHGGGIHGYAAERRALTERGRPGTPVPGRYGPGDCCLHVVAALLVLFALVAGGILWSWHRAMNPPGPDIEAVAGEPGVRAADLAVTRTMDGQLDRLRAATPWAQPLGTSVTDFCSATLESAFMSVSRHWTPAGCVRETALYVAFDGDLPARLRQLDTAVGGLPWQPTGSPAGSSSPLRGLYFTLSAQSGQGTGTPATPVPPEPVALTVPFSPRPPESATPGTGPGPETTPGTAPGAAPDPAAPRLRSLLVSVTSSPALPEGGTWDGVWAQDYAPSDRPYGRDGRSRAVYRVWHPLSTEALAAAGYAHHRYLATFVLSASSPAGSVRGHG</sequence>
<dbReference type="Proteomes" id="UP000181951">
    <property type="component" value="Unassembled WGS sequence"/>
</dbReference>
<evidence type="ECO:0000256" key="1">
    <source>
        <dbReference type="SAM" id="MobiDB-lite"/>
    </source>
</evidence>
<organism evidence="3 4">
    <name type="scientific">Actinacidiphila rubida</name>
    <dbReference type="NCBI Taxonomy" id="310780"/>
    <lineage>
        <taxon>Bacteria</taxon>
        <taxon>Bacillati</taxon>
        <taxon>Actinomycetota</taxon>
        <taxon>Actinomycetes</taxon>
        <taxon>Kitasatosporales</taxon>
        <taxon>Streptomycetaceae</taxon>
        <taxon>Actinacidiphila</taxon>
    </lineage>
</organism>
<keyword evidence="2" id="KW-1133">Transmembrane helix</keyword>
<dbReference type="RefSeq" id="WP_141726120.1">
    <property type="nucleotide sequence ID" value="NZ_FODD01000009.1"/>
</dbReference>
<keyword evidence="4" id="KW-1185">Reference proteome</keyword>
<gene>
    <name evidence="3" type="ORF">SAMN05216267_1009146</name>
</gene>
<keyword evidence="2" id="KW-0812">Transmembrane</keyword>